<evidence type="ECO:0000313" key="2">
    <source>
        <dbReference type="Proteomes" id="UP000216308"/>
    </source>
</evidence>
<dbReference type="InterPro" id="IPR055533">
    <property type="entry name" value="DUF7109"/>
</dbReference>
<protein>
    <submittedName>
        <fullName evidence="1">Uncharacterized protein</fullName>
    </submittedName>
</protein>
<organism evidence="1 2">
    <name type="scientific">Halorubrum halodurans</name>
    <dbReference type="NCBI Taxonomy" id="1383851"/>
    <lineage>
        <taxon>Archaea</taxon>
        <taxon>Methanobacteriati</taxon>
        <taxon>Methanobacteriota</taxon>
        <taxon>Stenosarchaea group</taxon>
        <taxon>Halobacteria</taxon>
        <taxon>Halobacteriales</taxon>
        <taxon>Haloferacaceae</taxon>
        <taxon>Halorubrum</taxon>
    </lineage>
</organism>
<dbReference type="RefSeq" id="WP_094532157.1">
    <property type="nucleotide sequence ID" value="NZ_NHPJ01000088.1"/>
</dbReference>
<dbReference type="EMBL" id="NHPJ01000088">
    <property type="protein sequence ID" value="OYR56443.1"/>
    <property type="molecule type" value="Genomic_DNA"/>
</dbReference>
<reference evidence="1 2" key="1">
    <citation type="journal article" date="2014" name="Front. Microbiol.">
        <title>Population and genomic analysis of the genus Halorubrum.</title>
        <authorList>
            <person name="Fullmer M.S."/>
            <person name="Soucy S.M."/>
            <person name="Swithers K.S."/>
            <person name="Makkay A.M."/>
            <person name="Wheeler R."/>
            <person name="Ventosa A."/>
            <person name="Gogarten J.P."/>
            <person name="Papke R.T."/>
        </authorList>
    </citation>
    <scope>NUCLEOTIDE SEQUENCE [LARGE SCALE GENOMIC DNA]</scope>
    <source>
        <strain evidence="1 2">Cb34</strain>
    </source>
</reference>
<comment type="caution">
    <text evidence="1">The sequence shown here is derived from an EMBL/GenBank/DDBJ whole genome shotgun (WGS) entry which is preliminary data.</text>
</comment>
<proteinExistence type="predicted"/>
<accession>A0A256IJ07</accession>
<name>A0A256IJ07_9EURY</name>
<dbReference type="Proteomes" id="UP000216308">
    <property type="component" value="Unassembled WGS sequence"/>
</dbReference>
<sequence>MTGGSEPSVAARDDLAGVVDLFAWLTREELSRAVSELAFKRRTEADREAIDAAIEVAVAEYALVPAPREALSTEGDGIGEAADPLAVGPAAFPSLPADAEDLPHILDVPDRAVDRETLSAAVLDRLSTDAVAAITDGNAGRLEVLADVTYDVEAWAPVDAGPIRERIVAELDGA</sequence>
<keyword evidence="2" id="KW-1185">Reference proteome</keyword>
<gene>
    <name evidence="1" type="ORF">DJ70_09045</name>
</gene>
<evidence type="ECO:0000313" key="1">
    <source>
        <dbReference type="EMBL" id="OYR56443.1"/>
    </source>
</evidence>
<dbReference type="AlphaFoldDB" id="A0A256IJ07"/>
<dbReference type="Pfam" id="PF23421">
    <property type="entry name" value="DUF7109"/>
    <property type="match status" value="1"/>
</dbReference>
<dbReference type="OrthoDB" id="214610at2157"/>